<comment type="caution">
    <text evidence="2">The sequence shown here is derived from an EMBL/GenBank/DDBJ whole genome shotgun (WGS) entry which is preliminary data.</text>
</comment>
<dbReference type="AlphaFoldDB" id="A0AAD7G1A3"/>
<feature type="compositionally biased region" description="Acidic residues" evidence="1">
    <location>
        <begin position="174"/>
        <end position="188"/>
    </location>
</feature>
<reference evidence="2" key="1">
    <citation type="submission" date="2023-03" db="EMBL/GenBank/DDBJ databases">
        <title>Massive genome expansion in bonnet fungi (Mycena s.s.) driven by repeated elements and novel gene families across ecological guilds.</title>
        <authorList>
            <consortium name="Lawrence Berkeley National Laboratory"/>
            <person name="Harder C.B."/>
            <person name="Miyauchi S."/>
            <person name="Viragh M."/>
            <person name="Kuo A."/>
            <person name="Thoen E."/>
            <person name="Andreopoulos B."/>
            <person name="Lu D."/>
            <person name="Skrede I."/>
            <person name="Drula E."/>
            <person name="Henrissat B."/>
            <person name="Morin E."/>
            <person name="Kohler A."/>
            <person name="Barry K."/>
            <person name="LaButti K."/>
            <person name="Morin E."/>
            <person name="Salamov A."/>
            <person name="Lipzen A."/>
            <person name="Mereny Z."/>
            <person name="Hegedus B."/>
            <person name="Baldrian P."/>
            <person name="Stursova M."/>
            <person name="Weitz H."/>
            <person name="Taylor A."/>
            <person name="Grigoriev I.V."/>
            <person name="Nagy L.G."/>
            <person name="Martin F."/>
            <person name="Kauserud H."/>
        </authorList>
    </citation>
    <scope>NUCLEOTIDE SEQUENCE</scope>
    <source>
        <strain evidence="2">9284</strain>
    </source>
</reference>
<feature type="region of interest" description="Disordered" evidence="1">
    <location>
        <begin position="166"/>
        <end position="226"/>
    </location>
</feature>
<accession>A0AAD7G1A3</accession>
<gene>
    <name evidence="2" type="ORF">FB45DRAFT_730675</name>
</gene>
<evidence type="ECO:0000313" key="3">
    <source>
        <dbReference type="Proteomes" id="UP001221142"/>
    </source>
</evidence>
<protein>
    <submittedName>
        <fullName evidence="2">Uncharacterized protein</fullName>
    </submittedName>
</protein>
<name>A0AAD7G1A3_9AGAR</name>
<organism evidence="2 3">
    <name type="scientific">Roridomyces roridus</name>
    <dbReference type="NCBI Taxonomy" id="1738132"/>
    <lineage>
        <taxon>Eukaryota</taxon>
        <taxon>Fungi</taxon>
        <taxon>Dikarya</taxon>
        <taxon>Basidiomycota</taxon>
        <taxon>Agaricomycotina</taxon>
        <taxon>Agaricomycetes</taxon>
        <taxon>Agaricomycetidae</taxon>
        <taxon>Agaricales</taxon>
        <taxon>Marasmiineae</taxon>
        <taxon>Mycenaceae</taxon>
        <taxon>Roridomyces</taxon>
    </lineage>
</organism>
<evidence type="ECO:0000313" key="2">
    <source>
        <dbReference type="EMBL" id="KAJ7650550.1"/>
    </source>
</evidence>
<sequence>LLGSFTTFLDNYHLRFVYRLPIDTKIVELIQVATNDMKNSSSQWRFSEPSSSLTQYLHPNETLHLQLLRMSNRGLPRKSDGLIILTRQPVDHQLTLAHLFANPYKVFVKPGLGIRDSRLVLNFGQWPNTSFPATVNTLGTLRRHSCIGQRMHSLFSADHECGANTSSWTAPQCESEDDHEAELSEVEDTSTPISRSATTPTHAAPVSRPSLPTDSTADSTRQPISVTPPRLWATHWTPAPGRYSGRLFEATIFSKALFETATGTLSNPAKLVISGEDFSELAQALIKEIKLAAIAGDFTKILSSDRSFDRTQGGLVVSTGTGIEKETIYTAYRFFTDHEGAWFFPRFGNKSSIATTMSLAGSSFISTDRRLNLVVLGCLTSLMLIHGLAPDPISPALIQWAINGCDVHSLTRDFVGEWFPELRALLDDWTDCGPGGDLEPFQTHLAIYHDMQVASLRTRDLVHHQAFALDMVYTALISTQPAQQSELSSFVTGVRLGCRNGFDFPEVVRSYTGGGSATFISRIWTSLIHDFATIQPYLSIFGLTSRQLSNFADSASSIQGMDLCDLLRKFLQGSGAPCRRLLDQAIPHLSKLIRWEEIDEAAFRPKLFCYAVTGSPHVEWADVEQQMVVHWVGPNDTAYYDDPIARARFMQYGQIAFRTCFKTVRIPAMHLIHLCNSSYPAHDDEGNEVEPFTRDQAIEHWLMMQFAGAIGGATYM</sequence>
<keyword evidence="3" id="KW-1185">Reference proteome</keyword>
<feature type="compositionally biased region" description="Polar residues" evidence="1">
    <location>
        <begin position="189"/>
        <end position="201"/>
    </location>
</feature>
<feature type="compositionally biased region" description="Polar residues" evidence="1">
    <location>
        <begin position="210"/>
        <end position="225"/>
    </location>
</feature>
<proteinExistence type="predicted"/>
<dbReference type="Proteomes" id="UP001221142">
    <property type="component" value="Unassembled WGS sequence"/>
</dbReference>
<evidence type="ECO:0000256" key="1">
    <source>
        <dbReference type="SAM" id="MobiDB-lite"/>
    </source>
</evidence>
<dbReference type="EMBL" id="JARKIF010000001">
    <property type="protein sequence ID" value="KAJ7650550.1"/>
    <property type="molecule type" value="Genomic_DNA"/>
</dbReference>
<feature type="non-terminal residue" evidence="2">
    <location>
        <position position="1"/>
    </location>
</feature>